<organism evidence="1 2">
    <name type="scientific">Desulfatitalea alkaliphila</name>
    <dbReference type="NCBI Taxonomy" id="2929485"/>
    <lineage>
        <taxon>Bacteria</taxon>
        <taxon>Pseudomonadati</taxon>
        <taxon>Thermodesulfobacteriota</taxon>
        <taxon>Desulfobacteria</taxon>
        <taxon>Desulfobacterales</taxon>
        <taxon>Desulfosarcinaceae</taxon>
        <taxon>Desulfatitalea</taxon>
    </lineage>
</organism>
<proteinExistence type="predicted"/>
<accession>A0AA41R2X2</accession>
<reference evidence="1" key="1">
    <citation type="submission" date="2022-04" db="EMBL/GenBank/DDBJ databases">
        <title>Desulfatitalea alkaliphila sp. nov., a novel anaerobic sulfate-reducing bacterium isolated from terrestrial mud volcano, Taman Peninsula, Russia.</title>
        <authorList>
            <person name="Khomyakova M.A."/>
            <person name="Merkel A.Y."/>
            <person name="Slobodkin A.I."/>
        </authorList>
    </citation>
    <scope>NUCLEOTIDE SEQUENCE</scope>
    <source>
        <strain evidence="1">M08but</strain>
    </source>
</reference>
<dbReference type="Gene3D" id="3.30.450.20">
    <property type="entry name" value="PAS domain"/>
    <property type="match status" value="1"/>
</dbReference>
<evidence type="ECO:0000313" key="1">
    <source>
        <dbReference type="EMBL" id="MCJ8499925.1"/>
    </source>
</evidence>
<dbReference type="SUPFAM" id="SSF55785">
    <property type="entry name" value="PYP-like sensor domain (PAS domain)"/>
    <property type="match status" value="1"/>
</dbReference>
<dbReference type="Proteomes" id="UP001165427">
    <property type="component" value="Unassembled WGS sequence"/>
</dbReference>
<dbReference type="EMBL" id="JALJRB010000003">
    <property type="protein sequence ID" value="MCJ8499925.1"/>
    <property type="molecule type" value="Genomic_DNA"/>
</dbReference>
<dbReference type="InterPro" id="IPR035965">
    <property type="entry name" value="PAS-like_dom_sf"/>
</dbReference>
<dbReference type="AlphaFoldDB" id="A0AA41R2X2"/>
<sequence length="201" mass="22675">MHEDAIFEKAQTIRQDLAALLQQAVSDSMTALKMPLDAEVEQEIRERIAVLIFDEMVNDMPMVPYLAVWEEGSNAIVHAYMSPKIEALAGYTPAELLQVGFINIVRGNIISFFRESSTVEEQVSGISEAQEKRAAGLLENRNWEGCYKIAKKDGDIVWVIDRSTITRFRNSVSENVICLSNGILLESTELLERRESGRQPR</sequence>
<protein>
    <submittedName>
        <fullName evidence="1">PAS domain-containing protein</fullName>
    </submittedName>
</protein>
<evidence type="ECO:0000313" key="2">
    <source>
        <dbReference type="Proteomes" id="UP001165427"/>
    </source>
</evidence>
<comment type="caution">
    <text evidence="1">The sequence shown here is derived from an EMBL/GenBank/DDBJ whole genome shotgun (WGS) entry which is preliminary data.</text>
</comment>
<dbReference type="RefSeq" id="WP_246903577.1">
    <property type="nucleotide sequence ID" value="NZ_JALJRB010000003.1"/>
</dbReference>
<name>A0AA41R2X2_9BACT</name>
<keyword evidence="2" id="KW-1185">Reference proteome</keyword>
<gene>
    <name evidence="1" type="ORF">MRX98_05015</name>
</gene>